<sequence length="94" mass="10798">MVRAEADGRGWEIVALEVMPDHVHLFVKHHPKDSASYVANRFKGFSSRILREEFLHLRSKLPTLWSSSHFAASVDAVSGAQWERLWRKIRGDVS</sequence>
<reference evidence="2 3" key="1">
    <citation type="submission" date="2021-01" db="EMBL/GenBank/DDBJ databases">
        <title>Whole genome shotgun sequence of Catellatospora coxensis NBRC 107359.</title>
        <authorList>
            <person name="Komaki H."/>
            <person name="Tamura T."/>
        </authorList>
    </citation>
    <scope>NUCLEOTIDE SEQUENCE [LARGE SCALE GENOMIC DNA]</scope>
    <source>
        <strain evidence="2 3">NBRC 107359</strain>
    </source>
</reference>
<dbReference type="PANTHER" id="PTHR33360:SF2">
    <property type="entry name" value="TRANSPOSASE FOR INSERTION SEQUENCE ELEMENT IS200"/>
    <property type="match status" value="1"/>
</dbReference>
<dbReference type="EMBL" id="BONI01000010">
    <property type="protein sequence ID" value="GIG04932.1"/>
    <property type="molecule type" value="Genomic_DNA"/>
</dbReference>
<gene>
    <name evidence="2" type="ORF">Cco03nite_16320</name>
</gene>
<dbReference type="NCBIfam" id="NF033573">
    <property type="entry name" value="transpos_IS200"/>
    <property type="match status" value="1"/>
</dbReference>
<feature type="domain" description="Transposase IS200-like" evidence="1">
    <location>
        <begin position="5"/>
        <end position="92"/>
    </location>
</feature>
<proteinExistence type="predicted"/>
<dbReference type="AlphaFoldDB" id="A0A8J3KL03"/>
<dbReference type="GO" id="GO:0006313">
    <property type="term" value="P:DNA transposition"/>
    <property type="evidence" value="ECO:0007669"/>
    <property type="project" value="InterPro"/>
</dbReference>
<dbReference type="Proteomes" id="UP000630887">
    <property type="component" value="Unassembled WGS sequence"/>
</dbReference>
<dbReference type="InterPro" id="IPR036515">
    <property type="entry name" value="Transposase_17_sf"/>
</dbReference>
<dbReference type="PANTHER" id="PTHR33360">
    <property type="entry name" value="TRANSPOSASE FOR INSERTION SEQUENCE ELEMENT IS200"/>
    <property type="match status" value="1"/>
</dbReference>
<keyword evidence="3" id="KW-1185">Reference proteome</keyword>
<dbReference type="InterPro" id="IPR002686">
    <property type="entry name" value="Transposase_17"/>
</dbReference>
<dbReference type="Gene3D" id="3.30.70.1290">
    <property type="entry name" value="Transposase IS200-like"/>
    <property type="match status" value="1"/>
</dbReference>
<accession>A0A8J3KL03</accession>
<dbReference type="GO" id="GO:0004803">
    <property type="term" value="F:transposase activity"/>
    <property type="evidence" value="ECO:0007669"/>
    <property type="project" value="InterPro"/>
</dbReference>
<dbReference type="Pfam" id="PF01797">
    <property type="entry name" value="Y1_Tnp"/>
    <property type="match status" value="1"/>
</dbReference>
<evidence type="ECO:0000313" key="3">
    <source>
        <dbReference type="Proteomes" id="UP000630887"/>
    </source>
</evidence>
<evidence type="ECO:0000313" key="2">
    <source>
        <dbReference type="EMBL" id="GIG04932.1"/>
    </source>
</evidence>
<dbReference type="SUPFAM" id="SSF143422">
    <property type="entry name" value="Transposase IS200-like"/>
    <property type="match status" value="1"/>
</dbReference>
<name>A0A8J3KL03_9ACTN</name>
<dbReference type="SMART" id="SM01321">
    <property type="entry name" value="Y1_Tnp"/>
    <property type="match status" value="1"/>
</dbReference>
<dbReference type="GO" id="GO:0003677">
    <property type="term" value="F:DNA binding"/>
    <property type="evidence" value="ECO:0007669"/>
    <property type="project" value="InterPro"/>
</dbReference>
<protein>
    <recommendedName>
        <fullName evidence="1">Transposase IS200-like domain-containing protein</fullName>
    </recommendedName>
</protein>
<dbReference type="RefSeq" id="WP_373314221.1">
    <property type="nucleotide sequence ID" value="NZ_BAAALC010000007.1"/>
</dbReference>
<comment type="caution">
    <text evidence="2">The sequence shown here is derived from an EMBL/GenBank/DDBJ whole genome shotgun (WGS) entry which is preliminary data.</text>
</comment>
<organism evidence="2 3">
    <name type="scientific">Catellatospora coxensis</name>
    <dbReference type="NCBI Taxonomy" id="310354"/>
    <lineage>
        <taxon>Bacteria</taxon>
        <taxon>Bacillati</taxon>
        <taxon>Actinomycetota</taxon>
        <taxon>Actinomycetes</taxon>
        <taxon>Micromonosporales</taxon>
        <taxon>Micromonosporaceae</taxon>
        <taxon>Catellatospora</taxon>
    </lineage>
</organism>
<evidence type="ECO:0000259" key="1">
    <source>
        <dbReference type="SMART" id="SM01321"/>
    </source>
</evidence>